<protein>
    <recommendedName>
        <fullName evidence="2">DUF659 domain-containing protein</fullName>
    </recommendedName>
</protein>
<dbReference type="InterPro" id="IPR012337">
    <property type="entry name" value="RNaseH-like_sf"/>
</dbReference>
<name>A0A811QXQ0_9POAL</name>
<feature type="compositionally biased region" description="Basic and acidic residues" evidence="1">
    <location>
        <begin position="164"/>
        <end position="173"/>
    </location>
</feature>
<dbReference type="OrthoDB" id="2442898at2759"/>
<dbReference type="AlphaFoldDB" id="A0A811QXQ0"/>
<evidence type="ECO:0000313" key="4">
    <source>
        <dbReference type="Proteomes" id="UP000604825"/>
    </source>
</evidence>
<dbReference type="InterPro" id="IPR007021">
    <property type="entry name" value="DUF659"/>
</dbReference>
<sequence>MEPTSKAAGRLLMERIPHLFWTPCAAHCLDLLLEDIGKIKEFNTCINMAKKLHKPLLVALRIADGDETPAALEIMAAMDHAKAAIKDSLKDKPNLLKEVLEYFDKRWENQMERRLYGAALYLNPSKYFAIREKDRRQATKLRIMFNQVMWKMVSDDEDQNKISKQADDYERSEGQSFSKPGAIRDRDRKNPILWWGAYGGLTYELQCLAKMIVSLCCSRIRMRRNWSEFSLFHEGAANAITWANVDDAIGATRV</sequence>
<proteinExistence type="predicted"/>
<dbReference type="Pfam" id="PF04937">
    <property type="entry name" value="DUF659"/>
    <property type="match status" value="1"/>
</dbReference>
<keyword evidence="4" id="KW-1185">Reference proteome</keyword>
<dbReference type="PANTHER" id="PTHR32166">
    <property type="entry name" value="OSJNBA0013A04.12 PROTEIN"/>
    <property type="match status" value="1"/>
</dbReference>
<gene>
    <name evidence="3" type="ORF">NCGR_LOCUS46739</name>
</gene>
<feature type="domain" description="DUF659" evidence="2">
    <location>
        <begin position="3"/>
        <end position="51"/>
    </location>
</feature>
<dbReference type="PANTHER" id="PTHR32166:SF74">
    <property type="entry name" value="OS05G0256350 PROTEIN"/>
    <property type="match status" value="1"/>
</dbReference>
<accession>A0A811QXQ0</accession>
<organism evidence="3 4">
    <name type="scientific">Miscanthus lutarioriparius</name>
    <dbReference type="NCBI Taxonomy" id="422564"/>
    <lineage>
        <taxon>Eukaryota</taxon>
        <taxon>Viridiplantae</taxon>
        <taxon>Streptophyta</taxon>
        <taxon>Embryophyta</taxon>
        <taxon>Tracheophyta</taxon>
        <taxon>Spermatophyta</taxon>
        <taxon>Magnoliopsida</taxon>
        <taxon>Liliopsida</taxon>
        <taxon>Poales</taxon>
        <taxon>Poaceae</taxon>
        <taxon>PACMAD clade</taxon>
        <taxon>Panicoideae</taxon>
        <taxon>Andropogonodae</taxon>
        <taxon>Andropogoneae</taxon>
        <taxon>Saccharinae</taxon>
        <taxon>Miscanthus</taxon>
    </lineage>
</organism>
<dbReference type="Proteomes" id="UP000604825">
    <property type="component" value="Unassembled WGS sequence"/>
</dbReference>
<evidence type="ECO:0000259" key="2">
    <source>
        <dbReference type="Pfam" id="PF04937"/>
    </source>
</evidence>
<reference evidence="3" key="1">
    <citation type="submission" date="2020-10" db="EMBL/GenBank/DDBJ databases">
        <authorList>
            <person name="Han B."/>
            <person name="Lu T."/>
            <person name="Zhao Q."/>
            <person name="Huang X."/>
            <person name="Zhao Y."/>
        </authorList>
    </citation>
    <scope>NUCLEOTIDE SEQUENCE</scope>
</reference>
<dbReference type="SUPFAM" id="SSF53098">
    <property type="entry name" value="Ribonuclease H-like"/>
    <property type="match status" value="1"/>
</dbReference>
<evidence type="ECO:0000256" key="1">
    <source>
        <dbReference type="SAM" id="MobiDB-lite"/>
    </source>
</evidence>
<feature type="region of interest" description="Disordered" evidence="1">
    <location>
        <begin position="164"/>
        <end position="184"/>
    </location>
</feature>
<dbReference type="EMBL" id="CAJGYO010000012">
    <property type="protein sequence ID" value="CAD6263434.1"/>
    <property type="molecule type" value="Genomic_DNA"/>
</dbReference>
<comment type="caution">
    <text evidence="3">The sequence shown here is derived from an EMBL/GenBank/DDBJ whole genome shotgun (WGS) entry which is preliminary data.</text>
</comment>
<evidence type="ECO:0000313" key="3">
    <source>
        <dbReference type="EMBL" id="CAD6263434.1"/>
    </source>
</evidence>